<feature type="compositionally biased region" description="Basic and acidic residues" evidence="1">
    <location>
        <begin position="44"/>
        <end position="59"/>
    </location>
</feature>
<feature type="region of interest" description="Disordered" evidence="1">
    <location>
        <begin position="177"/>
        <end position="346"/>
    </location>
</feature>
<dbReference type="Proteomes" id="UP000019377">
    <property type="component" value="Unassembled WGS sequence"/>
</dbReference>
<dbReference type="HOGENOM" id="CLU_691029_0_0_1"/>
<sequence length="399" mass="43531">MSLGEEADTSGELHDDGLPLGAEAVMESDHETSFEADIEDGDAQNEKDDPNDRDFRLYDRSTSSKSKRLPRLSDMSGDAAADGTISVDPAAPVKRKRGRPSRASLLSAAGKVPGSDIVKVKKKRGRPAQDIYTPEVIEQMRATNLDLDLDLAEHQHKMPKISALLDRQTRKSLPPEMLKALHRARNTQLQRERRDRMRMQRAMDAASSGGGGGGGVVKEEPTDKLFPDEPEEVRKRGRKSKRRERGEEDLETGSGSAILERAKGKVSEWIKTISSEAETSVEPDDLNQPDADARSRSSGLRHRADSPASSTKQRGSKGATPPAAPATATAVDTNIDPRLVEGENDDDLVQGYFSRFGTVTGAANKDVARTNEVDTDGKQNAEDKTYEAGIVGDEYYFSN</sequence>
<keyword evidence="3" id="KW-1185">Reference proteome</keyword>
<feature type="compositionally biased region" description="Basic and acidic residues" evidence="1">
    <location>
        <begin position="217"/>
        <end position="227"/>
    </location>
</feature>
<proteinExistence type="predicted"/>
<dbReference type="OrthoDB" id="2556512at2759"/>
<evidence type="ECO:0000313" key="3">
    <source>
        <dbReference type="Proteomes" id="UP000019377"/>
    </source>
</evidence>
<organism evidence="2 3">
    <name type="scientific">Kalmanozyma brasiliensis (strain GHG001)</name>
    <name type="common">Yeast</name>
    <name type="synonym">Pseudozyma brasiliensis</name>
    <dbReference type="NCBI Taxonomy" id="1365824"/>
    <lineage>
        <taxon>Eukaryota</taxon>
        <taxon>Fungi</taxon>
        <taxon>Dikarya</taxon>
        <taxon>Basidiomycota</taxon>
        <taxon>Ustilaginomycotina</taxon>
        <taxon>Ustilaginomycetes</taxon>
        <taxon>Ustilaginales</taxon>
        <taxon>Ustilaginaceae</taxon>
        <taxon>Kalmanozyma</taxon>
    </lineage>
</organism>
<dbReference type="eggNOG" id="ENOG502RDZ9">
    <property type="taxonomic scope" value="Eukaryota"/>
</dbReference>
<dbReference type="GeneID" id="27416732"/>
<evidence type="ECO:0000256" key="1">
    <source>
        <dbReference type="SAM" id="MobiDB-lite"/>
    </source>
</evidence>
<feature type="compositionally biased region" description="Low complexity" evidence="1">
    <location>
        <begin position="319"/>
        <end position="330"/>
    </location>
</feature>
<feature type="region of interest" description="Disordered" evidence="1">
    <location>
        <begin position="1"/>
        <end position="109"/>
    </location>
</feature>
<evidence type="ECO:0000313" key="2">
    <source>
        <dbReference type="EMBL" id="EST09580.1"/>
    </source>
</evidence>
<protein>
    <submittedName>
        <fullName evidence="2">Uncharacterized protein</fullName>
    </submittedName>
</protein>
<feature type="compositionally biased region" description="Acidic residues" evidence="1">
    <location>
        <begin position="34"/>
        <end position="43"/>
    </location>
</feature>
<dbReference type="AlphaFoldDB" id="V5EVS6"/>
<gene>
    <name evidence="2" type="ORF">PSEUBRA_SCAF10g05566</name>
</gene>
<dbReference type="EMBL" id="KI545852">
    <property type="protein sequence ID" value="EST09580.1"/>
    <property type="molecule type" value="Genomic_DNA"/>
</dbReference>
<accession>V5EVS6</accession>
<name>V5EVS6_KALBG</name>
<reference evidence="3" key="1">
    <citation type="journal article" date="2013" name="Genome Announc.">
        <title>Draft genome sequence of Pseudozyma brasiliensis sp. nov. strain GHG001, a high producer of endo-1,4-xylanase isolated from an insect pest of sugarcane.</title>
        <authorList>
            <person name="Oliveira J.V.D.C."/>
            <person name="dos Santos R.A.C."/>
            <person name="Borges T.A."/>
            <person name="Riano-Pachon D.M."/>
            <person name="Goldman G.H."/>
        </authorList>
    </citation>
    <scope>NUCLEOTIDE SEQUENCE [LARGE SCALE GENOMIC DNA]</scope>
    <source>
        <strain evidence="3">GHG001</strain>
    </source>
</reference>